<evidence type="ECO:0000256" key="2">
    <source>
        <dbReference type="SAM" id="SignalP"/>
    </source>
</evidence>
<feature type="compositionally biased region" description="Polar residues" evidence="1">
    <location>
        <begin position="119"/>
        <end position="139"/>
    </location>
</feature>
<dbReference type="AlphaFoldDB" id="R0JZ39"/>
<evidence type="ECO:0000313" key="3">
    <source>
        <dbReference type="EMBL" id="EOA82729.1"/>
    </source>
</evidence>
<sequence length="185" mass="21179">MIGIPTGLLVLSLALQRCRIIQCRWRRSADYRAHRNERWWRRFWAYMNYAVSLKWKRPSRRVRIAEQQQQSVALADMDVSSSDEGDSGDYAGPAGLSTIRELDETAGTEHQAGPAQVQKEPQVQTESSIQEELQAQTEIQEQSEPQPQQPESSQPRNISSEPNSRRGSTSFRSLFIRPRSHSARI</sequence>
<feature type="compositionally biased region" description="Low complexity" evidence="1">
    <location>
        <begin position="140"/>
        <end position="155"/>
    </location>
</feature>
<organism evidence="3 4">
    <name type="scientific">Exserohilum turcicum (strain 28A)</name>
    <name type="common">Northern leaf blight fungus</name>
    <name type="synonym">Setosphaeria turcica</name>
    <dbReference type="NCBI Taxonomy" id="671987"/>
    <lineage>
        <taxon>Eukaryota</taxon>
        <taxon>Fungi</taxon>
        <taxon>Dikarya</taxon>
        <taxon>Ascomycota</taxon>
        <taxon>Pezizomycotina</taxon>
        <taxon>Dothideomycetes</taxon>
        <taxon>Pleosporomycetidae</taxon>
        <taxon>Pleosporales</taxon>
        <taxon>Pleosporineae</taxon>
        <taxon>Pleosporaceae</taxon>
        <taxon>Exserohilum</taxon>
    </lineage>
</organism>
<name>R0JZ39_EXST2</name>
<keyword evidence="4" id="KW-1185">Reference proteome</keyword>
<evidence type="ECO:0000313" key="4">
    <source>
        <dbReference type="Proteomes" id="UP000016935"/>
    </source>
</evidence>
<feature type="compositionally biased region" description="Polar residues" evidence="1">
    <location>
        <begin position="156"/>
        <end position="172"/>
    </location>
</feature>
<feature type="signal peptide" evidence="2">
    <location>
        <begin position="1"/>
        <end position="20"/>
    </location>
</feature>
<dbReference type="EMBL" id="KB908844">
    <property type="protein sequence ID" value="EOA82729.1"/>
    <property type="molecule type" value="Genomic_DNA"/>
</dbReference>
<dbReference type="Proteomes" id="UP000016935">
    <property type="component" value="Unassembled WGS sequence"/>
</dbReference>
<proteinExistence type="predicted"/>
<protein>
    <submittedName>
        <fullName evidence="3">Uncharacterized protein</fullName>
    </submittedName>
</protein>
<gene>
    <name evidence="3" type="ORF">SETTUDRAFT_34265</name>
</gene>
<reference evidence="3 4" key="1">
    <citation type="journal article" date="2012" name="PLoS Pathog.">
        <title>Diverse lifestyles and strategies of plant pathogenesis encoded in the genomes of eighteen Dothideomycetes fungi.</title>
        <authorList>
            <person name="Ohm R.A."/>
            <person name="Feau N."/>
            <person name="Henrissat B."/>
            <person name="Schoch C.L."/>
            <person name="Horwitz B.A."/>
            <person name="Barry K.W."/>
            <person name="Condon B.J."/>
            <person name="Copeland A.C."/>
            <person name="Dhillon B."/>
            <person name="Glaser F."/>
            <person name="Hesse C.N."/>
            <person name="Kosti I."/>
            <person name="LaButti K."/>
            <person name="Lindquist E.A."/>
            <person name="Lucas S."/>
            <person name="Salamov A.A."/>
            <person name="Bradshaw R.E."/>
            <person name="Ciuffetti L."/>
            <person name="Hamelin R.C."/>
            <person name="Kema G.H.J."/>
            <person name="Lawrence C."/>
            <person name="Scott J.A."/>
            <person name="Spatafora J.W."/>
            <person name="Turgeon B.G."/>
            <person name="de Wit P.J.G.M."/>
            <person name="Zhong S."/>
            <person name="Goodwin S.B."/>
            <person name="Grigoriev I.V."/>
        </authorList>
    </citation>
    <scope>NUCLEOTIDE SEQUENCE [LARGE SCALE GENOMIC DNA]</scope>
    <source>
        <strain evidence="4">28A</strain>
    </source>
</reference>
<dbReference type="HOGENOM" id="CLU_1462191_0_0_1"/>
<evidence type="ECO:0000256" key="1">
    <source>
        <dbReference type="SAM" id="MobiDB-lite"/>
    </source>
</evidence>
<keyword evidence="2" id="KW-0732">Signal</keyword>
<accession>R0JZ39</accession>
<reference evidence="3 4" key="2">
    <citation type="journal article" date="2013" name="PLoS Genet.">
        <title>Comparative genome structure, secondary metabolite, and effector coding capacity across Cochliobolus pathogens.</title>
        <authorList>
            <person name="Condon B.J."/>
            <person name="Leng Y."/>
            <person name="Wu D."/>
            <person name="Bushley K.E."/>
            <person name="Ohm R.A."/>
            <person name="Otillar R."/>
            <person name="Martin J."/>
            <person name="Schackwitz W."/>
            <person name="Grimwood J."/>
            <person name="MohdZainudin N."/>
            <person name="Xue C."/>
            <person name="Wang R."/>
            <person name="Manning V.A."/>
            <person name="Dhillon B."/>
            <person name="Tu Z.J."/>
            <person name="Steffenson B.J."/>
            <person name="Salamov A."/>
            <person name="Sun H."/>
            <person name="Lowry S."/>
            <person name="LaButti K."/>
            <person name="Han J."/>
            <person name="Copeland A."/>
            <person name="Lindquist E."/>
            <person name="Barry K."/>
            <person name="Schmutz J."/>
            <person name="Baker S.E."/>
            <person name="Ciuffetti L.M."/>
            <person name="Grigoriev I.V."/>
            <person name="Zhong S."/>
            <person name="Turgeon B.G."/>
        </authorList>
    </citation>
    <scope>NUCLEOTIDE SEQUENCE [LARGE SCALE GENOMIC DNA]</scope>
    <source>
        <strain evidence="4">28A</strain>
    </source>
</reference>
<feature type="chain" id="PRO_5004344130" evidence="2">
    <location>
        <begin position="21"/>
        <end position="185"/>
    </location>
</feature>
<feature type="region of interest" description="Disordered" evidence="1">
    <location>
        <begin position="67"/>
        <end position="185"/>
    </location>
</feature>
<dbReference type="RefSeq" id="XP_008029464.1">
    <property type="nucleotide sequence ID" value="XM_008031273.1"/>
</dbReference>
<dbReference type="GeneID" id="19403895"/>